<dbReference type="EMBL" id="JACXVP010000008">
    <property type="protein sequence ID" value="KAG5589897.1"/>
    <property type="molecule type" value="Genomic_DNA"/>
</dbReference>
<organism evidence="1 2">
    <name type="scientific">Solanum commersonii</name>
    <name type="common">Commerson's wild potato</name>
    <name type="synonym">Commerson's nightshade</name>
    <dbReference type="NCBI Taxonomy" id="4109"/>
    <lineage>
        <taxon>Eukaryota</taxon>
        <taxon>Viridiplantae</taxon>
        <taxon>Streptophyta</taxon>
        <taxon>Embryophyta</taxon>
        <taxon>Tracheophyta</taxon>
        <taxon>Spermatophyta</taxon>
        <taxon>Magnoliopsida</taxon>
        <taxon>eudicotyledons</taxon>
        <taxon>Gunneridae</taxon>
        <taxon>Pentapetalae</taxon>
        <taxon>asterids</taxon>
        <taxon>lamiids</taxon>
        <taxon>Solanales</taxon>
        <taxon>Solanaceae</taxon>
        <taxon>Solanoideae</taxon>
        <taxon>Solaneae</taxon>
        <taxon>Solanum</taxon>
    </lineage>
</organism>
<dbReference type="Proteomes" id="UP000824120">
    <property type="component" value="Chromosome 8"/>
</dbReference>
<name>A0A9J5XNU4_SOLCO</name>
<evidence type="ECO:0000313" key="1">
    <source>
        <dbReference type="EMBL" id="KAG5589897.1"/>
    </source>
</evidence>
<comment type="caution">
    <text evidence="1">The sequence shown here is derived from an EMBL/GenBank/DDBJ whole genome shotgun (WGS) entry which is preliminary data.</text>
</comment>
<sequence>MFENLCYGGPLGTVSRDHQYTRRSTFWSISSPSCFSIQHSHVLRHWVIKVLLCETARRCADCSFSSQT</sequence>
<reference evidence="1 2" key="1">
    <citation type="submission" date="2020-09" db="EMBL/GenBank/DDBJ databases">
        <title>De no assembly of potato wild relative species, Solanum commersonii.</title>
        <authorList>
            <person name="Cho K."/>
        </authorList>
    </citation>
    <scope>NUCLEOTIDE SEQUENCE [LARGE SCALE GENOMIC DNA]</scope>
    <source>
        <strain evidence="1">LZ3.2</strain>
        <tissue evidence="1">Leaf</tissue>
    </source>
</reference>
<evidence type="ECO:0000313" key="2">
    <source>
        <dbReference type="Proteomes" id="UP000824120"/>
    </source>
</evidence>
<dbReference type="AlphaFoldDB" id="A0A9J5XNU4"/>
<proteinExistence type="predicted"/>
<accession>A0A9J5XNU4</accession>
<gene>
    <name evidence="1" type="ORF">H5410_040411</name>
</gene>
<protein>
    <submittedName>
        <fullName evidence="1">Uncharacterized protein</fullName>
    </submittedName>
</protein>
<keyword evidence="2" id="KW-1185">Reference proteome</keyword>